<protein>
    <submittedName>
        <fullName evidence="1">Uncharacterized protein</fullName>
    </submittedName>
</protein>
<accession>A0ABW0CGM5</accession>
<name>A0ABW0CGM5_STRCD</name>
<reference evidence="2" key="1">
    <citation type="journal article" date="2019" name="Int. J. Syst. Evol. Microbiol.">
        <title>The Global Catalogue of Microorganisms (GCM) 10K type strain sequencing project: providing services to taxonomists for standard genome sequencing and annotation.</title>
        <authorList>
            <consortium name="The Broad Institute Genomics Platform"/>
            <consortium name="The Broad Institute Genome Sequencing Center for Infectious Disease"/>
            <person name="Wu L."/>
            <person name="Ma J."/>
        </authorList>
    </citation>
    <scope>NUCLEOTIDE SEQUENCE [LARGE SCALE GENOMIC DNA]</scope>
    <source>
        <strain evidence="2">KCTC 42586</strain>
    </source>
</reference>
<dbReference type="Proteomes" id="UP001596263">
    <property type="component" value="Unassembled WGS sequence"/>
</dbReference>
<organism evidence="1 2">
    <name type="scientific">Streptomyces coerulescens</name>
    <dbReference type="NCBI Taxonomy" id="29304"/>
    <lineage>
        <taxon>Bacteria</taxon>
        <taxon>Bacillati</taxon>
        <taxon>Actinomycetota</taxon>
        <taxon>Actinomycetes</taxon>
        <taxon>Kitasatosporales</taxon>
        <taxon>Streptomycetaceae</taxon>
        <taxon>Streptomyces</taxon>
    </lineage>
</organism>
<keyword evidence="2" id="KW-1185">Reference proteome</keyword>
<sequence>MTVRAAHLLLSLGRIDPRLTLAAAEALRLAPLVERWWERGVSAPRVRAALAYDWPGPVVSAAAHIEACLVSGCPERSTPVPVTAVEVDCRRSGGGLFRGLLKRWAAPA</sequence>
<evidence type="ECO:0000313" key="1">
    <source>
        <dbReference type="EMBL" id="MFC5214432.1"/>
    </source>
</evidence>
<proteinExistence type="predicted"/>
<gene>
    <name evidence="1" type="ORF">ACFPQ9_11410</name>
</gene>
<evidence type="ECO:0000313" key="2">
    <source>
        <dbReference type="Proteomes" id="UP001596263"/>
    </source>
</evidence>
<comment type="caution">
    <text evidence="1">The sequence shown here is derived from an EMBL/GenBank/DDBJ whole genome shotgun (WGS) entry which is preliminary data.</text>
</comment>
<dbReference type="RefSeq" id="WP_380850733.1">
    <property type="nucleotide sequence ID" value="NZ_JBHSKM010000005.1"/>
</dbReference>
<dbReference type="EMBL" id="JBHSKM010000005">
    <property type="protein sequence ID" value="MFC5214432.1"/>
    <property type="molecule type" value="Genomic_DNA"/>
</dbReference>